<dbReference type="Proteomes" id="UP000265520">
    <property type="component" value="Unassembled WGS sequence"/>
</dbReference>
<feature type="non-terminal residue" evidence="1">
    <location>
        <position position="1"/>
    </location>
</feature>
<protein>
    <submittedName>
        <fullName evidence="1">Uncharacterized protein</fullName>
    </submittedName>
</protein>
<organism evidence="1 2">
    <name type="scientific">Trifolium medium</name>
    <dbReference type="NCBI Taxonomy" id="97028"/>
    <lineage>
        <taxon>Eukaryota</taxon>
        <taxon>Viridiplantae</taxon>
        <taxon>Streptophyta</taxon>
        <taxon>Embryophyta</taxon>
        <taxon>Tracheophyta</taxon>
        <taxon>Spermatophyta</taxon>
        <taxon>Magnoliopsida</taxon>
        <taxon>eudicotyledons</taxon>
        <taxon>Gunneridae</taxon>
        <taxon>Pentapetalae</taxon>
        <taxon>rosids</taxon>
        <taxon>fabids</taxon>
        <taxon>Fabales</taxon>
        <taxon>Fabaceae</taxon>
        <taxon>Papilionoideae</taxon>
        <taxon>50 kb inversion clade</taxon>
        <taxon>NPAAA clade</taxon>
        <taxon>Hologalegina</taxon>
        <taxon>IRL clade</taxon>
        <taxon>Trifolieae</taxon>
        <taxon>Trifolium</taxon>
    </lineage>
</organism>
<keyword evidence="2" id="KW-1185">Reference proteome</keyword>
<accession>A0A392U551</accession>
<dbReference type="EMBL" id="LXQA010732386">
    <property type="protein sequence ID" value="MCI68208.1"/>
    <property type="molecule type" value="Genomic_DNA"/>
</dbReference>
<reference evidence="1 2" key="1">
    <citation type="journal article" date="2018" name="Front. Plant Sci.">
        <title>Red Clover (Trifolium pratense) and Zigzag Clover (T. medium) - A Picture of Genomic Similarities and Differences.</title>
        <authorList>
            <person name="Dluhosova J."/>
            <person name="Istvanek J."/>
            <person name="Nedelnik J."/>
            <person name="Repkova J."/>
        </authorList>
    </citation>
    <scope>NUCLEOTIDE SEQUENCE [LARGE SCALE GENOMIC DNA]</scope>
    <source>
        <strain evidence="2">cv. 10/8</strain>
        <tissue evidence="1">Leaf</tissue>
    </source>
</reference>
<proteinExistence type="predicted"/>
<comment type="caution">
    <text evidence="1">The sequence shown here is derived from an EMBL/GenBank/DDBJ whole genome shotgun (WGS) entry which is preliminary data.</text>
</comment>
<evidence type="ECO:0000313" key="2">
    <source>
        <dbReference type="Proteomes" id="UP000265520"/>
    </source>
</evidence>
<dbReference type="AlphaFoldDB" id="A0A392U551"/>
<name>A0A392U551_9FABA</name>
<sequence>ICVLHHVVAIYSAYAVDSAMVDCLLLDQEIKLSPRS</sequence>
<evidence type="ECO:0000313" key="1">
    <source>
        <dbReference type="EMBL" id="MCI68208.1"/>
    </source>
</evidence>